<keyword evidence="2" id="KW-1185">Reference proteome</keyword>
<dbReference type="AlphaFoldDB" id="A0ABD3JWN1"/>
<comment type="caution">
    <text evidence="1">The sequence shown here is derived from an EMBL/GenBank/DDBJ whole genome shotgun (WGS) entry which is preliminary data.</text>
</comment>
<gene>
    <name evidence="1" type="ORF">ACJRO7_028894</name>
</gene>
<organism evidence="1 2">
    <name type="scientific">Eucalyptus globulus</name>
    <name type="common">Tasmanian blue gum</name>
    <dbReference type="NCBI Taxonomy" id="34317"/>
    <lineage>
        <taxon>Eukaryota</taxon>
        <taxon>Viridiplantae</taxon>
        <taxon>Streptophyta</taxon>
        <taxon>Embryophyta</taxon>
        <taxon>Tracheophyta</taxon>
        <taxon>Spermatophyta</taxon>
        <taxon>Magnoliopsida</taxon>
        <taxon>eudicotyledons</taxon>
        <taxon>Gunneridae</taxon>
        <taxon>Pentapetalae</taxon>
        <taxon>rosids</taxon>
        <taxon>malvids</taxon>
        <taxon>Myrtales</taxon>
        <taxon>Myrtaceae</taxon>
        <taxon>Myrtoideae</taxon>
        <taxon>Eucalypteae</taxon>
        <taxon>Eucalyptus</taxon>
    </lineage>
</organism>
<sequence length="104" mass="11329">MGSEERESESCLANEHVLISSGVAEAGSPGTELLFLPSLAIDAIQATFFATHLKIPTLTCPLFGGSLAFEFFSGLFLVKHAPAIFSDPLSVRKRRRKSQEGYQR</sequence>
<proteinExistence type="predicted"/>
<evidence type="ECO:0000313" key="2">
    <source>
        <dbReference type="Proteomes" id="UP001634007"/>
    </source>
</evidence>
<evidence type="ECO:0000313" key="1">
    <source>
        <dbReference type="EMBL" id="KAL3732125.1"/>
    </source>
</evidence>
<protein>
    <submittedName>
        <fullName evidence="1">Uncharacterized protein</fullName>
    </submittedName>
</protein>
<name>A0ABD3JWN1_EUCGL</name>
<reference evidence="1 2" key="1">
    <citation type="submission" date="2024-11" db="EMBL/GenBank/DDBJ databases">
        <title>Chromosome-level genome assembly of Eucalyptus globulus Labill. provides insights into its genome evolution.</title>
        <authorList>
            <person name="Li X."/>
        </authorList>
    </citation>
    <scope>NUCLEOTIDE SEQUENCE [LARGE SCALE GENOMIC DNA]</scope>
    <source>
        <strain evidence="1">CL2024</strain>
        <tissue evidence="1">Fresh tender leaves</tissue>
    </source>
</reference>
<dbReference type="Proteomes" id="UP001634007">
    <property type="component" value="Unassembled WGS sequence"/>
</dbReference>
<dbReference type="EMBL" id="JBJKBG010000007">
    <property type="protein sequence ID" value="KAL3732125.1"/>
    <property type="molecule type" value="Genomic_DNA"/>
</dbReference>
<accession>A0ABD3JWN1</accession>